<evidence type="ECO:0000313" key="5">
    <source>
        <dbReference type="EMBL" id="EPR79559.1"/>
    </source>
</evidence>
<protein>
    <submittedName>
        <fullName evidence="5">Signal recognition particle protein 19</fullName>
    </submittedName>
</protein>
<dbReference type="InParanoid" id="S7XKH7"/>
<sequence>MEEYFTIYPIYFNSSISLSAGRKYNKELCINLNYKELVHALQKLNMGFKEEKDKRHPKDINYGRVKVEKKYGKTFTISGIVETVKTIREEALKMEKEKKEKKVTTINEESTGKKTKLVSRKRVNKKKGKY</sequence>
<proteinExistence type="predicted"/>
<evidence type="ECO:0000256" key="3">
    <source>
        <dbReference type="ARBA" id="ARBA00023274"/>
    </source>
</evidence>
<dbReference type="Pfam" id="PF01922">
    <property type="entry name" value="SRP19"/>
    <property type="match status" value="1"/>
</dbReference>
<dbReference type="InterPro" id="IPR036521">
    <property type="entry name" value="SRP19-like_sf"/>
</dbReference>
<dbReference type="Gene3D" id="3.30.56.30">
    <property type="entry name" value="Signal recognition particle, SRP19-like subunit"/>
    <property type="match status" value="1"/>
</dbReference>
<dbReference type="GO" id="GO:0006614">
    <property type="term" value="P:SRP-dependent cotranslational protein targeting to membrane"/>
    <property type="evidence" value="ECO:0007669"/>
    <property type="project" value="InterPro"/>
</dbReference>
<keyword evidence="2" id="KW-0733">Signal recognition particle</keyword>
<dbReference type="GO" id="GO:0005786">
    <property type="term" value="C:signal recognition particle, endoplasmic reticulum targeting"/>
    <property type="evidence" value="ECO:0007669"/>
    <property type="project" value="UniProtKB-KW"/>
</dbReference>
<dbReference type="STRING" id="1358809.S7XKH7"/>
<gene>
    <name evidence="5" type="ORF">SLOPH_1646</name>
</gene>
<evidence type="ECO:0000256" key="4">
    <source>
        <dbReference type="SAM" id="MobiDB-lite"/>
    </source>
</evidence>
<dbReference type="SUPFAM" id="SSF69695">
    <property type="entry name" value="SRP19"/>
    <property type="match status" value="1"/>
</dbReference>
<evidence type="ECO:0000256" key="1">
    <source>
        <dbReference type="ARBA" id="ARBA00022490"/>
    </source>
</evidence>
<dbReference type="AlphaFoldDB" id="S7XKH7"/>
<dbReference type="OMA" id="TVFMPRT"/>
<dbReference type="VEuPathDB" id="MicrosporidiaDB:SLOPH_1646"/>
<keyword evidence="6" id="KW-1185">Reference proteome</keyword>
<organism evidence="5 6">
    <name type="scientific">Spraguea lophii (strain 42_110)</name>
    <name type="common">Microsporidian parasite</name>
    <dbReference type="NCBI Taxonomy" id="1358809"/>
    <lineage>
        <taxon>Eukaryota</taxon>
        <taxon>Fungi</taxon>
        <taxon>Fungi incertae sedis</taxon>
        <taxon>Microsporidia</taxon>
        <taxon>Spragueidae</taxon>
        <taxon>Spraguea</taxon>
    </lineage>
</organism>
<dbReference type="HOGENOM" id="CLU_154721_0_0_1"/>
<keyword evidence="3" id="KW-0687">Ribonucleoprotein</keyword>
<accession>S7XKH7</accession>
<reference evidence="6" key="1">
    <citation type="journal article" date="2013" name="PLoS Genet.">
        <title>The genome of Spraguea lophii and the basis of host-microsporidian interactions.</title>
        <authorList>
            <person name="Campbell S.E."/>
            <person name="Williams T.A."/>
            <person name="Yousuf A."/>
            <person name="Soanes D.M."/>
            <person name="Paszkiewicz K.H."/>
            <person name="Williams B.A.P."/>
        </authorList>
    </citation>
    <scope>NUCLEOTIDE SEQUENCE [LARGE SCALE GENOMIC DNA]</scope>
    <source>
        <strain evidence="6">42_110</strain>
    </source>
</reference>
<dbReference type="OrthoDB" id="2190947at2759"/>
<dbReference type="InterPro" id="IPR002778">
    <property type="entry name" value="Signal_recog_particle_SRP19"/>
</dbReference>
<dbReference type="Proteomes" id="UP000014978">
    <property type="component" value="Unassembled WGS sequence"/>
</dbReference>
<evidence type="ECO:0000313" key="6">
    <source>
        <dbReference type="Proteomes" id="UP000014978"/>
    </source>
</evidence>
<keyword evidence="1" id="KW-0963">Cytoplasm</keyword>
<dbReference type="GO" id="GO:0008312">
    <property type="term" value="F:7S RNA binding"/>
    <property type="evidence" value="ECO:0007669"/>
    <property type="project" value="InterPro"/>
</dbReference>
<comment type="caution">
    <text evidence="5">The sequence shown here is derived from an EMBL/GenBank/DDBJ whole genome shotgun (WGS) entry which is preliminary data.</text>
</comment>
<feature type="compositionally biased region" description="Basic residues" evidence="4">
    <location>
        <begin position="113"/>
        <end position="130"/>
    </location>
</feature>
<evidence type="ECO:0000256" key="2">
    <source>
        <dbReference type="ARBA" id="ARBA00023135"/>
    </source>
</evidence>
<feature type="region of interest" description="Disordered" evidence="4">
    <location>
        <begin position="101"/>
        <end position="130"/>
    </location>
</feature>
<dbReference type="EMBL" id="ATCN01000201">
    <property type="protein sequence ID" value="EPR79559.1"/>
    <property type="molecule type" value="Genomic_DNA"/>
</dbReference>
<name>S7XKH7_SPRLO</name>